<evidence type="ECO:0000256" key="8">
    <source>
        <dbReference type="SAM" id="MobiDB-lite"/>
    </source>
</evidence>
<dbReference type="PANTHER" id="PTHR11132">
    <property type="entry name" value="SOLUTE CARRIER FAMILY 35"/>
    <property type="match status" value="1"/>
</dbReference>
<dbReference type="EMBL" id="JAWDJX010000007">
    <property type="protein sequence ID" value="KAK3055892.1"/>
    <property type="molecule type" value="Genomic_DNA"/>
</dbReference>
<evidence type="ECO:0000256" key="6">
    <source>
        <dbReference type="ARBA" id="ARBA00022989"/>
    </source>
</evidence>
<evidence type="ECO:0000256" key="7">
    <source>
        <dbReference type="ARBA" id="ARBA00023136"/>
    </source>
</evidence>
<feature type="transmembrane region" description="Helical" evidence="9">
    <location>
        <begin position="12"/>
        <end position="31"/>
    </location>
</feature>
<evidence type="ECO:0000256" key="4">
    <source>
        <dbReference type="ARBA" id="ARBA00011182"/>
    </source>
</evidence>
<evidence type="ECO:0000256" key="2">
    <source>
        <dbReference type="ARBA" id="ARBA00004477"/>
    </source>
</evidence>
<evidence type="ECO:0000313" key="11">
    <source>
        <dbReference type="EMBL" id="KAK3055892.1"/>
    </source>
</evidence>
<keyword evidence="6 9" id="KW-1133">Transmembrane helix</keyword>
<evidence type="ECO:0000256" key="1">
    <source>
        <dbReference type="ARBA" id="ARBA00003420"/>
    </source>
</evidence>
<feature type="transmembrane region" description="Helical" evidence="9">
    <location>
        <begin position="346"/>
        <end position="365"/>
    </location>
</feature>
<accession>A0AAJ0GED4</accession>
<feature type="transmembrane region" description="Helical" evidence="9">
    <location>
        <begin position="162"/>
        <end position="179"/>
    </location>
</feature>
<feature type="domain" description="Sugar phosphate transporter" evidence="10">
    <location>
        <begin position="1"/>
        <end position="178"/>
    </location>
</feature>
<comment type="subunit">
    <text evidence="4">Homooligomer.</text>
</comment>
<evidence type="ECO:0000313" key="12">
    <source>
        <dbReference type="Proteomes" id="UP001271007"/>
    </source>
</evidence>
<comment type="function">
    <text evidence="1">Involved in the import of GDP-mannose from the cytoplasm into the Golgi lumen.</text>
</comment>
<dbReference type="AlphaFoldDB" id="A0AAJ0GED4"/>
<reference evidence="11" key="1">
    <citation type="submission" date="2023-04" db="EMBL/GenBank/DDBJ databases">
        <title>Black Yeasts Isolated from many extreme environments.</title>
        <authorList>
            <person name="Coleine C."/>
            <person name="Stajich J.E."/>
            <person name="Selbmann L."/>
        </authorList>
    </citation>
    <scope>NUCLEOTIDE SEQUENCE</scope>
    <source>
        <strain evidence="11">CCFEE 5312</strain>
    </source>
</reference>
<feature type="transmembrane region" description="Helical" evidence="9">
    <location>
        <begin position="107"/>
        <end position="124"/>
    </location>
</feature>
<feature type="region of interest" description="Disordered" evidence="8">
    <location>
        <begin position="513"/>
        <end position="537"/>
    </location>
</feature>
<evidence type="ECO:0000256" key="3">
    <source>
        <dbReference type="ARBA" id="ARBA00010425"/>
    </source>
</evidence>
<comment type="similarity">
    <text evidence="3">Belongs to the TPT transporter family. SLC35D subfamily.</text>
</comment>
<organism evidence="11 12">
    <name type="scientific">Extremus antarcticus</name>
    <dbReference type="NCBI Taxonomy" id="702011"/>
    <lineage>
        <taxon>Eukaryota</taxon>
        <taxon>Fungi</taxon>
        <taxon>Dikarya</taxon>
        <taxon>Ascomycota</taxon>
        <taxon>Pezizomycotina</taxon>
        <taxon>Dothideomycetes</taxon>
        <taxon>Dothideomycetidae</taxon>
        <taxon>Mycosphaerellales</taxon>
        <taxon>Extremaceae</taxon>
        <taxon>Extremus</taxon>
    </lineage>
</organism>
<evidence type="ECO:0000256" key="5">
    <source>
        <dbReference type="ARBA" id="ARBA00022692"/>
    </source>
</evidence>
<proteinExistence type="inferred from homology"/>
<dbReference type="InterPro" id="IPR004853">
    <property type="entry name" value="Sugar_P_trans_dom"/>
</dbReference>
<dbReference type="Pfam" id="PF03151">
    <property type="entry name" value="TPT"/>
    <property type="match status" value="1"/>
</dbReference>
<dbReference type="CDD" id="cd22997">
    <property type="entry name" value="GT_LH"/>
    <property type="match status" value="1"/>
</dbReference>
<dbReference type="InterPro" id="IPR050186">
    <property type="entry name" value="TPT_transporter"/>
</dbReference>
<feature type="transmembrane region" description="Helical" evidence="9">
    <location>
        <begin position="131"/>
        <end position="156"/>
    </location>
</feature>
<evidence type="ECO:0000256" key="9">
    <source>
        <dbReference type="SAM" id="Phobius"/>
    </source>
</evidence>
<gene>
    <name evidence="11" type="ORF">LTR09_003126</name>
</gene>
<keyword evidence="12" id="KW-1185">Reference proteome</keyword>
<keyword evidence="7 9" id="KW-0472">Membrane</keyword>
<evidence type="ECO:0000259" key="10">
    <source>
        <dbReference type="Pfam" id="PF03151"/>
    </source>
</evidence>
<dbReference type="GO" id="GO:0005789">
    <property type="term" value="C:endoplasmic reticulum membrane"/>
    <property type="evidence" value="ECO:0007669"/>
    <property type="project" value="UniProtKB-SubCell"/>
</dbReference>
<name>A0AAJ0GED4_9PEZI</name>
<dbReference type="Proteomes" id="UP001271007">
    <property type="component" value="Unassembled WGS sequence"/>
</dbReference>
<comment type="subcellular location">
    <subcellularLocation>
        <location evidence="2">Endoplasmic reticulum membrane</location>
        <topology evidence="2">Multi-pass membrane protein</topology>
    </subcellularLocation>
</comment>
<protein>
    <recommendedName>
        <fullName evidence="10">Sugar phosphate transporter domain-containing protein</fullName>
    </recommendedName>
</protein>
<comment type="caution">
    <text evidence="11">The sequence shown here is derived from an EMBL/GenBank/DDBJ whole genome shotgun (WGS) entry which is preliminary data.</text>
</comment>
<sequence length="794" mass="87168">MIFQRSYSTQTYLAMVPLVAGVGLATIGDYSFGPLGFVLTALGVLLAATKSIATNRLMTGSLALDPLELLARMSPLAALQCGLYAYMSGELSKFSGFIESGELSSSVLVAVVGNAFMAFMLNTVSFQTNKLAGALTMSICGNVKQCLTIVLGIALFDVRLTAINGVGMALAACGAAYYMPHNAIWRAHGVIGWSQLSASCLGEALGPVNRLDTTPHLLTSNALRYGHPGLRELLVRLSCLENGLVLVNLQRYQSRALSSVIGSTQKTPQHGTVDNSTSGHCRSLLHLSGASANAMQTAIHRVRSLLPQKSWSYEPVKQESTADGYVSVERIGLWKQSLSHQAYRKISALAITALVFLLAIFYLAGSATETTLKAVHRHQDHMLRVILPSLEPDSEVCKTVMTAAILGYSTPIVINYDKVLDDPGRGSDRERHKLNKLSEYFNRMSSSSDGDIAIVLDTPYNWFQLRPEVLMSRYYESNRKANGLLRKLFSADEVAFGSIKQDVLLSMHSSSSPSDSTFGGASSVSGHGSSGNRTRAMPNISTVIGPVESLKDLYRRAAAEADQALGSVNARMVLAEIFDRQELHREAVRQQYRSWRKRKWHSLLANFKSLRGSADKRASRRDELNNDKVHEFGLGLDYANDLTLTVDSEHDAELGGYPDLHVSVDIAASMPPFWTPSGSQNLAHKTWLEVPFVHHKETKAVPAIVSFPYSRTGFQGAHWTDFWMHPEVKSLFQEALAVPRLPVTSVCDSNGIEHTFWDPSVRFDRAGILTTDNAWADWDEICEREDTWQPAVTF</sequence>
<keyword evidence="5 9" id="KW-0812">Transmembrane</keyword>
<feature type="compositionally biased region" description="Low complexity" evidence="8">
    <location>
        <begin position="513"/>
        <end position="531"/>
    </location>
</feature>